<keyword evidence="12" id="KW-1185">Reference proteome</keyword>
<accession>A0A8J7DFW8</accession>
<proteinExistence type="inferred from homology"/>
<dbReference type="Pfam" id="PF02777">
    <property type="entry name" value="Sod_Fe_C"/>
    <property type="match status" value="1"/>
</dbReference>
<dbReference type="InterPro" id="IPR019832">
    <property type="entry name" value="Mn/Fe_SOD_C"/>
</dbReference>
<dbReference type="PANTHER" id="PTHR42769">
    <property type="entry name" value="SUPEROXIDE DISMUTASE"/>
    <property type="match status" value="1"/>
</dbReference>
<dbReference type="AlphaFoldDB" id="A0A8J7DFW8"/>
<dbReference type="InterPro" id="IPR036324">
    <property type="entry name" value="Mn/Fe_SOD_N_sf"/>
</dbReference>
<comment type="function">
    <text evidence="8">Destroys radicals which are normally produced within the cells and which are toxic to biological systems.</text>
</comment>
<evidence type="ECO:0000259" key="10">
    <source>
        <dbReference type="Pfam" id="PF02777"/>
    </source>
</evidence>
<reference evidence="11" key="1">
    <citation type="submission" date="2020-10" db="EMBL/GenBank/DDBJ databases">
        <authorList>
            <person name="Castelo-Branco R."/>
            <person name="Eusebio N."/>
            <person name="Adriana R."/>
            <person name="Vieira A."/>
            <person name="Brugerolle De Fraissinette N."/>
            <person name="Rezende De Castro R."/>
            <person name="Schneider M.P."/>
            <person name="Vasconcelos V."/>
            <person name="Leao P.N."/>
        </authorList>
    </citation>
    <scope>NUCLEOTIDE SEQUENCE</scope>
    <source>
        <strain evidence="11">LEGE 12446</strain>
    </source>
</reference>
<comment type="catalytic activity">
    <reaction evidence="8">
        <text>2 superoxide + 2 H(+) = H2O2 + O2</text>
        <dbReference type="Rhea" id="RHEA:20696"/>
        <dbReference type="ChEBI" id="CHEBI:15378"/>
        <dbReference type="ChEBI" id="CHEBI:15379"/>
        <dbReference type="ChEBI" id="CHEBI:16240"/>
        <dbReference type="ChEBI" id="CHEBI:18421"/>
        <dbReference type="EC" id="1.15.1.1"/>
    </reaction>
</comment>
<feature type="domain" description="Manganese/iron superoxide dismutase C-terminal" evidence="10">
    <location>
        <begin position="95"/>
        <end position="195"/>
    </location>
</feature>
<dbReference type="Gene3D" id="3.55.40.20">
    <property type="entry name" value="Iron/manganese superoxide dismutase, C-terminal domain"/>
    <property type="match status" value="1"/>
</dbReference>
<name>A0A8J7DFW8_DESMC</name>
<evidence type="ECO:0000256" key="2">
    <source>
        <dbReference type="ARBA" id="ARBA00011738"/>
    </source>
</evidence>
<dbReference type="EC" id="1.15.1.1" evidence="3 8"/>
<dbReference type="PIRSF" id="PIRSF000349">
    <property type="entry name" value="SODismutase"/>
    <property type="match status" value="1"/>
</dbReference>
<dbReference type="Gene3D" id="1.10.287.990">
    <property type="entry name" value="Fe,Mn superoxide dismutase (SOD) domain"/>
    <property type="match status" value="1"/>
</dbReference>
<evidence type="ECO:0000256" key="4">
    <source>
        <dbReference type="ARBA" id="ARBA00022723"/>
    </source>
</evidence>
<feature type="binding site" evidence="7">
    <location>
        <position position="166"/>
    </location>
    <ligand>
        <name>Mn(2+)</name>
        <dbReference type="ChEBI" id="CHEBI:29035"/>
    </ligand>
</feature>
<evidence type="ECO:0000256" key="1">
    <source>
        <dbReference type="ARBA" id="ARBA00008714"/>
    </source>
</evidence>
<keyword evidence="4 7" id="KW-0479">Metal-binding</keyword>
<keyword evidence="5 8" id="KW-0560">Oxidoreductase</keyword>
<dbReference type="GO" id="GO:0046872">
    <property type="term" value="F:metal ion binding"/>
    <property type="evidence" value="ECO:0007669"/>
    <property type="project" value="UniProtKB-KW"/>
</dbReference>
<dbReference type="InterPro" id="IPR001189">
    <property type="entry name" value="Mn/Fe_SOD"/>
</dbReference>
<dbReference type="EMBL" id="JADEXS010000535">
    <property type="protein sequence ID" value="MBE9026100.1"/>
    <property type="molecule type" value="Genomic_DNA"/>
</dbReference>
<dbReference type="RefSeq" id="WP_190876556.1">
    <property type="nucleotide sequence ID" value="NZ_JADEXS020000001.1"/>
</dbReference>
<dbReference type="PROSITE" id="PS00088">
    <property type="entry name" value="SOD_MN"/>
    <property type="match status" value="1"/>
</dbReference>
<dbReference type="Proteomes" id="UP000622533">
    <property type="component" value="Unassembled WGS sequence"/>
</dbReference>
<protein>
    <recommendedName>
        <fullName evidence="3 8">Superoxide dismutase</fullName>
        <ecNumber evidence="3 8">1.15.1.1</ecNumber>
    </recommendedName>
</protein>
<dbReference type="InterPro" id="IPR019831">
    <property type="entry name" value="Mn/Fe_SOD_N"/>
</dbReference>
<evidence type="ECO:0000256" key="3">
    <source>
        <dbReference type="ARBA" id="ARBA00012682"/>
    </source>
</evidence>
<evidence type="ECO:0000256" key="8">
    <source>
        <dbReference type="RuleBase" id="RU000414"/>
    </source>
</evidence>
<evidence type="ECO:0000256" key="6">
    <source>
        <dbReference type="ARBA" id="ARBA00023004"/>
    </source>
</evidence>
<comment type="subunit">
    <text evidence="2">Homodimer.</text>
</comment>
<keyword evidence="6" id="KW-0408">Iron</keyword>
<feature type="binding site" evidence="7">
    <location>
        <position position="80"/>
    </location>
    <ligand>
        <name>Mn(2+)</name>
        <dbReference type="ChEBI" id="CHEBI:29035"/>
    </ligand>
</feature>
<evidence type="ECO:0000313" key="11">
    <source>
        <dbReference type="EMBL" id="MBE9026100.1"/>
    </source>
</evidence>
<dbReference type="PANTHER" id="PTHR42769:SF3">
    <property type="entry name" value="SUPEROXIDE DISMUTASE [FE] 2, CHLOROPLASTIC"/>
    <property type="match status" value="1"/>
</dbReference>
<comment type="caution">
    <text evidence="11">The sequence shown here is derived from an EMBL/GenBank/DDBJ whole genome shotgun (WGS) entry which is preliminary data.</text>
</comment>
<organism evidence="11 12">
    <name type="scientific">Desmonostoc muscorum LEGE 12446</name>
    <dbReference type="NCBI Taxonomy" id="1828758"/>
    <lineage>
        <taxon>Bacteria</taxon>
        <taxon>Bacillati</taxon>
        <taxon>Cyanobacteriota</taxon>
        <taxon>Cyanophyceae</taxon>
        <taxon>Nostocales</taxon>
        <taxon>Nostocaceae</taxon>
        <taxon>Desmonostoc</taxon>
    </lineage>
</organism>
<dbReference type="InterPro" id="IPR019833">
    <property type="entry name" value="Mn/Fe_SOD_BS"/>
</dbReference>
<dbReference type="Pfam" id="PF00081">
    <property type="entry name" value="Sod_Fe_N"/>
    <property type="match status" value="1"/>
</dbReference>
<evidence type="ECO:0000256" key="7">
    <source>
        <dbReference type="PIRSR" id="PIRSR000349-1"/>
    </source>
</evidence>
<feature type="binding site" evidence="7">
    <location>
        <position position="28"/>
    </location>
    <ligand>
        <name>Mn(2+)</name>
        <dbReference type="ChEBI" id="CHEBI:29035"/>
    </ligand>
</feature>
<dbReference type="PRINTS" id="PR01703">
    <property type="entry name" value="MNSODISMTASE"/>
</dbReference>
<evidence type="ECO:0000256" key="5">
    <source>
        <dbReference type="ARBA" id="ARBA00023002"/>
    </source>
</evidence>
<dbReference type="SUPFAM" id="SSF54719">
    <property type="entry name" value="Fe,Mn superoxide dismutase (SOD), C-terminal domain"/>
    <property type="match status" value="1"/>
</dbReference>
<feature type="binding site" evidence="7">
    <location>
        <position position="162"/>
    </location>
    <ligand>
        <name>Mn(2+)</name>
        <dbReference type="ChEBI" id="CHEBI:29035"/>
    </ligand>
</feature>
<dbReference type="GO" id="GO:0004784">
    <property type="term" value="F:superoxide dismutase activity"/>
    <property type="evidence" value="ECO:0007669"/>
    <property type="project" value="UniProtKB-EC"/>
</dbReference>
<evidence type="ECO:0000313" key="12">
    <source>
        <dbReference type="Proteomes" id="UP000622533"/>
    </source>
</evidence>
<dbReference type="SUPFAM" id="SSF46609">
    <property type="entry name" value="Fe,Mn superoxide dismutase (SOD), N-terminal domain"/>
    <property type="match status" value="1"/>
</dbReference>
<gene>
    <name evidence="11" type="ORF">IQ276_27875</name>
</gene>
<feature type="domain" description="Manganese/iron superoxide dismutase N-terminal" evidence="9">
    <location>
        <begin position="5"/>
        <end position="87"/>
    </location>
</feature>
<evidence type="ECO:0000259" key="9">
    <source>
        <dbReference type="Pfam" id="PF00081"/>
    </source>
</evidence>
<sequence>MAFVQPALPFETNALEPYGMKAETFEYHYGKHHKAYVDNLNKLTEGTEFADKSLEDVIKSTYKDSSKAGIFNNAAQVWNHTFFWNSLKPAGGGIPTGELGAKIEKDFDSFDKFKEEFSSVAATQFGSGWAWLIDDGGTLKVIKTPNAENPLAYGQKALLTLDVWEHAYYIDYRNARPAFIKNFLDNLANWDFAAENFAKA</sequence>
<comment type="similarity">
    <text evidence="1 8">Belongs to the iron/manganese superoxide dismutase family.</text>
</comment>
<dbReference type="InterPro" id="IPR036314">
    <property type="entry name" value="SOD_C_sf"/>
</dbReference>
<dbReference type="FunFam" id="1.10.287.990:FF:000002">
    <property type="entry name" value="Superoxide dismutase"/>
    <property type="match status" value="1"/>
</dbReference>